<protein>
    <submittedName>
        <fullName evidence="1">Uncharacterized protein</fullName>
    </submittedName>
</protein>
<accession>A0A6C0JR23</accession>
<dbReference type="EMBL" id="MN740695">
    <property type="protein sequence ID" value="QHU08215.1"/>
    <property type="molecule type" value="Genomic_DNA"/>
</dbReference>
<dbReference type="InterPro" id="IPR043930">
    <property type="entry name" value="DUF5754"/>
</dbReference>
<evidence type="ECO:0000313" key="1">
    <source>
        <dbReference type="EMBL" id="QHU08215.1"/>
    </source>
</evidence>
<dbReference type="AlphaFoldDB" id="A0A6C0JR23"/>
<dbReference type="Pfam" id="PF19058">
    <property type="entry name" value="DUF5754"/>
    <property type="match status" value="1"/>
</dbReference>
<name>A0A6C0JR23_9ZZZZ</name>
<proteinExistence type="predicted"/>
<reference evidence="1" key="1">
    <citation type="journal article" date="2020" name="Nature">
        <title>Giant virus diversity and host interactions through global metagenomics.</title>
        <authorList>
            <person name="Schulz F."/>
            <person name="Roux S."/>
            <person name="Paez-Espino D."/>
            <person name="Jungbluth S."/>
            <person name="Walsh D.A."/>
            <person name="Denef V.J."/>
            <person name="McMahon K.D."/>
            <person name="Konstantinidis K.T."/>
            <person name="Eloe-Fadrosh E.A."/>
            <person name="Kyrpides N.C."/>
            <person name="Woyke T."/>
        </authorList>
    </citation>
    <scope>NUCLEOTIDE SEQUENCE</scope>
    <source>
        <strain evidence="1">GVMAG-S-1062768-28</strain>
    </source>
</reference>
<sequence>MVSWYFVGIEKSAKRDKKLVAIFESSTGRIKTVNFGAAGMSDYTIHKDRLRKQRYLDRHSKNEHWDNPLTPGSLSRWILWNKPSLKTSIADYKRQFFPRGQPFNL</sequence>
<organism evidence="1">
    <name type="scientific">viral metagenome</name>
    <dbReference type="NCBI Taxonomy" id="1070528"/>
    <lineage>
        <taxon>unclassified sequences</taxon>
        <taxon>metagenomes</taxon>
        <taxon>organismal metagenomes</taxon>
    </lineage>
</organism>